<dbReference type="AlphaFoldDB" id="A0A8H6HT40"/>
<sequence length="213" mass="25041">MQDPPTEQPTFPTWSSPDFWGALTVYVDMRRDAFYTHIYDNRATIEFDDRYIELFYNELDIAYTIQGLQRTVAPLITCLSIPLAKITRRLHLYKKDADLWAALKVGCFLDDRNMQTKAKYTTLNWWLPQFQKHSVQTVVAEFQVSLKHWAEEDFIFKEGSTGGQVDRLLSILLRTCDQMDEDLVVSREYLRDAKKSMESITLVHEKLRAILYK</sequence>
<keyword evidence="2" id="KW-1185">Reference proteome</keyword>
<gene>
    <name evidence="1" type="ORF">DFP72DRAFT_850111</name>
</gene>
<organism evidence="1 2">
    <name type="scientific">Ephemerocybe angulata</name>
    <dbReference type="NCBI Taxonomy" id="980116"/>
    <lineage>
        <taxon>Eukaryota</taxon>
        <taxon>Fungi</taxon>
        <taxon>Dikarya</taxon>
        <taxon>Basidiomycota</taxon>
        <taxon>Agaricomycotina</taxon>
        <taxon>Agaricomycetes</taxon>
        <taxon>Agaricomycetidae</taxon>
        <taxon>Agaricales</taxon>
        <taxon>Agaricineae</taxon>
        <taxon>Psathyrellaceae</taxon>
        <taxon>Ephemerocybe</taxon>
    </lineage>
</organism>
<evidence type="ECO:0000313" key="1">
    <source>
        <dbReference type="EMBL" id="KAF6752305.1"/>
    </source>
</evidence>
<dbReference type="EMBL" id="JACGCI010000045">
    <property type="protein sequence ID" value="KAF6752305.1"/>
    <property type="molecule type" value="Genomic_DNA"/>
</dbReference>
<proteinExistence type="predicted"/>
<reference evidence="1 2" key="1">
    <citation type="submission" date="2020-07" db="EMBL/GenBank/DDBJ databases">
        <title>Comparative genomics of pyrophilous fungi reveals a link between fire events and developmental genes.</title>
        <authorList>
            <consortium name="DOE Joint Genome Institute"/>
            <person name="Steindorff A.S."/>
            <person name="Carver A."/>
            <person name="Calhoun S."/>
            <person name="Stillman K."/>
            <person name="Liu H."/>
            <person name="Lipzen A."/>
            <person name="Pangilinan J."/>
            <person name="Labutti K."/>
            <person name="Bruns T.D."/>
            <person name="Grigoriev I.V."/>
        </authorList>
    </citation>
    <scope>NUCLEOTIDE SEQUENCE [LARGE SCALE GENOMIC DNA]</scope>
    <source>
        <strain evidence="1 2">CBS 144469</strain>
    </source>
</reference>
<dbReference type="OrthoDB" id="3119763at2759"/>
<name>A0A8H6HT40_9AGAR</name>
<accession>A0A8H6HT40</accession>
<dbReference type="Proteomes" id="UP000521943">
    <property type="component" value="Unassembled WGS sequence"/>
</dbReference>
<protein>
    <submittedName>
        <fullName evidence="1">Uncharacterized protein</fullName>
    </submittedName>
</protein>
<comment type="caution">
    <text evidence="1">The sequence shown here is derived from an EMBL/GenBank/DDBJ whole genome shotgun (WGS) entry which is preliminary data.</text>
</comment>
<evidence type="ECO:0000313" key="2">
    <source>
        <dbReference type="Proteomes" id="UP000521943"/>
    </source>
</evidence>